<protein>
    <submittedName>
        <fullName evidence="2">Phage tail tape measure protein, TP901 family, core region</fullName>
    </submittedName>
</protein>
<accession>A0A0U9HE58</accession>
<reference evidence="3" key="1">
    <citation type="submission" date="2015-07" db="EMBL/GenBank/DDBJ databases">
        <title>Draft Genome Sequence of Oceanobacillus picturae Heshi-B3 that Was Isolated from Fermented Rice Bran with Aging Salted Mackerel, Which Was Named Heshiko as Traditional Fermented Seafood in Japan.</title>
        <authorList>
            <person name="Akuzawa S."/>
            <person name="Nakagawa J."/>
            <person name="Kanekatsu T."/>
            <person name="Kanesaki Y."/>
            <person name="Suzuki T."/>
        </authorList>
    </citation>
    <scope>NUCLEOTIDE SEQUENCE [LARGE SCALE GENOMIC DNA]</scope>
    <source>
        <strain evidence="3">Heshi-B3</strain>
    </source>
</reference>
<dbReference type="Gene3D" id="1.20.120.20">
    <property type="entry name" value="Apolipoprotein"/>
    <property type="match status" value="1"/>
</dbReference>
<keyword evidence="1" id="KW-0812">Transmembrane</keyword>
<dbReference type="AlphaFoldDB" id="A0A0U9HE58"/>
<keyword evidence="1" id="KW-1133">Transmembrane helix</keyword>
<keyword evidence="1" id="KW-0472">Membrane</keyword>
<evidence type="ECO:0000313" key="3">
    <source>
        <dbReference type="Proteomes" id="UP000052946"/>
    </source>
</evidence>
<feature type="transmembrane region" description="Helical" evidence="1">
    <location>
        <begin position="315"/>
        <end position="338"/>
    </location>
</feature>
<gene>
    <name evidence="2" type="ORF">OPHB3_1977</name>
</gene>
<organism evidence="2 3">
    <name type="scientific">Oceanobacillus picturae</name>
    <dbReference type="NCBI Taxonomy" id="171693"/>
    <lineage>
        <taxon>Bacteria</taxon>
        <taxon>Bacillati</taxon>
        <taxon>Bacillota</taxon>
        <taxon>Bacilli</taxon>
        <taxon>Bacillales</taxon>
        <taxon>Bacillaceae</taxon>
        <taxon>Oceanobacillus</taxon>
    </lineage>
</organism>
<feature type="transmembrane region" description="Helical" evidence="1">
    <location>
        <begin position="275"/>
        <end position="303"/>
    </location>
</feature>
<dbReference type="PANTHER" id="PTHR37813">
    <property type="entry name" value="FELS-2 PROPHAGE PROTEIN"/>
    <property type="match status" value="1"/>
</dbReference>
<evidence type="ECO:0000313" key="2">
    <source>
        <dbReference type="EMBL" id="GAQ18038.1"/>
    </source>
</evidence>
<dbReference type="PANTHER" id="PTHR37813:SF1">
    <property type="entry name" value="FELS-2 PROPHAGE PROTEIN"/>
    <property type="match status" value="1"/>
</dbReference>
<dbReference type="OrthoDB" id="28713at2"/>
<dbReference type="RefSeq" id="WP_058950190.1">
    <property type="nucleotide sequence ID" value="NZ_BBXV01000023.1"/>
</dbReference>
<comment type="caution">
    <text evidence="2">The sequence shown here is derived from an EMBL/GenBank/DDBJ whole genome shotgun (WGS) entry which is preliminary data.</text>
</comment>
<sequence>MADGKITIDTMVDKKGAEKDIKGLQDKLEGTAKKMKNVGGQMTKYVTAPLVGLGAVAGTAMVKFGNLADELLDLSAITGLSTDELQRWRQIATDAGVDTDVVANSLQTLNKQLERGNEISPRLAKGFDTMNTSAEDFKKMNPDDQMRKMIGTMLELEGADRRAFANQMNMADILPLVSELESKGGDLDQIMSEIDVPFSEDELNQMNDFRKEWDNLKYTLENVLGQALQPLFELFNKNKDAIMGSLIPAIQGLVEKVVGLVTWFTDLSPTMQKTIGIIVGLVAVLGPLLVVAGMLVSAFVTLMPIIAGVGSALMLLLNPIPMIILGIGALVILIIGYWDEIKAVTVAVFTAIGDFFVATWEWIKNIFTATVDAIATGIKVSWEWIKKVTDATFTAIGDGLKAIWNGIKKAITTAINGIKNTVSSVWNGIKSVTSSVWGGIKSTITNIVDGVWGTIKKVFGNIKNFIGDTWDGVKSGTEKVWDGITGSVKGAVNGVIGAINGMIGALNGLDIKLPKIPNWVPGLGGKGGGSIGFPDIPKIPSLDVGTNFVAQDGLAMIHKGEAVVPKEYNPAAGGAGGSMHLEVVYNVDGEELYRVVEPHMDVSLQDKITFEAYMKGEK</sequence>
<dbReference type="EMBL" id="BBXV01000023">
    <property type="protein sequence ID" value="GAQ18038.1"/>
    <property type="molecule type" value="Genomic_DNA"/>
</dbReference>
<reference evidence="2 3" key="2">
    <citation type="journal article" date="2016" name="Genome Announc.">
        <title>Draft Genome Sequence of Oceanobacillus picturae Heshi-B3, Isolated from Fermented Rice Bran in a Traditional Japanese Seafood Dish.</title>
        <authorList>
            <person name="Akuzawa S."/>
            <person name="Nagaoka J."/>
            <person name="Kanekatsu M."/>
            <person name="Kanesaki Y."/>
            <person name="Suzuki T."/>
        </authorList>
    </citation>
    <scope>NUCLEOTIDE SEQUENCE [LARGE SCALE GENOMIC DNA]</scope>
    <source>
        <strain evidence="2 3">Heshi-B3</strain>
    </source>
</reference>
<name>A0A0U9HE58_9BACI</name>
<evidence type="ECO:0000256" key="1">
    <source>
        <dbReference type="SAM" id="Phobius"/>
    </source>
</evidence>
<proteinExistence type="predicted"/>
<feature type="transmembrane region" description="Helical" evidence="1">
    <location>
        <begin position="344"/>
        <end position="363"/>
    </location>
</feature>
<dbReference type="Proteomes" id="UP000052946">
    <property type="component" value="Unassembled WGS sequence"/>
</dbReference>